<keyword evidence="6" id="KW-1185">Reference proteome</keyword>
<dbReference type="SUPFAM" id="SSF48576">
    <property type="entry name" value="Terpenoid synthases"/>
    <property type="match status" value="1"/>
</dbReference>
<dbReference type="GO" id="GO:0010333">
    <property type="term" value="F:terpene synthase activity"/>
    <property type="evidence" value="ECO:0007669"/>
    <property type="project" value="InterPro"/>
</dbReference>
<dbReference type="GeneID" id="55968023"/>
<dbReference type="Pfam" id="PF19086">
    <property type="entry name" value="Terpene_syn_C_2"/>
    <property type="match status" value="1"/>
</dbReference>
<dbReference type="EC" id="4.2.3.-" evidence="4"/>
<evidence type="ECO:0000313" key="6">
    <source>
        <dbReference type="Proteomes" id="UP000749293"/>
    </source>
</evidence>
<comment type="similarity">
    <text evidence="2 4">Belongs to the terpene synthase family.</text>
</comment>
<keyword evidence="3 4" id="KW-0460">Magnesium</keyword>
<keyword evidence="4" id="KW-0456">Lyase</keyword>
<evidence type="ECO:0000256" key="4">
    <source>
        <dbReference type="RuleBase" id="RU366034"/>
    </source>
</evidence>
<dbReference type="PANTHER" id="PTHR35201:SF4">
    <property type="entry name" value="BETA-PINACENE SYNTHASE-RELATED"/>
    <property type="match status" value="1"/>
</dbReference>
<reference evidence="5" key="1">
    <citation type="submission" date="2020-03" db="EMBL/GenBank/DDBJ databases">
        <title>Site-based positive gene gene selection in Geosmithia morbida across the United States reveals a broad range of putative effectors and factors for local host and environmental adapation.</title>
        <authorList>
            <person name="Onufrak A."/>
            <person name="Murdoch R.W."/>
            <person name="Gazis R."/>
            <person name="Huff M."/>
            <person name="Staton M."/>
            <person name="Klingeman W."/>
            <person name="Hadziabdic D."/>
        </authorList>
    </citation>
    <scope>NUCLEOTIDE SEQUENCE</scope>
    <source>
        <strain evidence="5">1262</strain>
    </source>
</reference>
<evidence type="ECO:0000256" key="3">
    <source>
        <dbReference type="ARBA" id="ARBA00022842"/>
    </source>
</evidence>
<dbReference type="OrthoDB" id="2861623at2759"/>
<evidence type="ECO:0000256" key="2">
    <source>
        <dbReference type="ARBA" id="ARBA00006333"/>
    </source>
</evidence>
<dbReference type="AlphaFoldDB" id="A0A9P5CZT4"/>
<dbReference type="GO" id="GO:0046872">
    <property type="term" value="F:metal ion binding"/>
    <property type="evidence" value="ECO:0007669"/>
    <property type="project" value="UniProtKB-KW"/>
</dbReference>
<accession>A0A9P5CZT4</accession>
<dbReference type="RefSeq" id="XP_035320605.1">
    <property type="nucleotide sequence ID" value="XM_035463774.1"/>
</dbReference>
<dbReference type="Proteomes" id="UP000749293">
    <property type="component" value="Unassembled WGS sequence"/>
</dbReference>
<organism evidence="5 6">
    <name type="scientific">Geosmithia morbida</name>
    <dbReference type="NCBI Taxonomy" id="1094350"/>
    <lineage>
        <taxon>Eukaryota</taxon>
        <taxon>Fungi</taxon>
        <taxon>Dikarya</taxon>
        <taxon>Ascomycota</taxon>
        <taxon>Pezizomycotina</taxon>
        <taxon>Sordariomycetes</taxon>
        <taxon>Hypocreomycetidae</taxon>
        <taxon>Hypocreales</taxon>
        <taxon>Bionectriaceae</taxon>
        <taxon>Geosmithia</taxon>
    </lineage>
</organism>
<dbReference type="EMBL" id="JAANYQ010000011">
    <property type="protein sequence ID" value="KAF4121953.1"/>
    <property type="molecule type" value="Genomic_DNA"/>
</dbReference>
<name>A0A9P5CZT4_9HYPO</name>
<keyword evidence="4" id="KW-0479">Metal-binding</keyword>
<sequence>MSQTLVQSKKSVPKTSSLRHELHSSLKGHLDFDQAKLERLQAADFASFTALWWPDADLEKLEILSYLVIWLFTWDDEIDEPTGTYSEDFEEAQKYRERTLFFVGHCLGLSDGIKNSKPQNRIVQSFDVIGASLKASYTTSQCQRFYDEVAQFMNASEYEQSGRLNGHIFSLEEYWKFRLGTSAVYIGSAAGEYSASLCIPAGIMRSPPMQAIWDETNIMISITNDLLSLMKEMRLGCIDSVVPLTFMITRNIPQAISKTIEVLQQSKARFDAASKEVIEQQCGDDFLRQEVSEFIQVQRSNCVGNLVWR</sequence>
<comment type="caution">
    <text evidence="5">The sequence shown here is derived from an EMBL/GenBank/DDBJ whole genome shotgun (WGS) entry which is preliminary data.</text>
</comment>
<evidence type="ECO:0000313" key="5">
    <source>
        <dbReference type="EMBL" id="KAF4121953.1"/>
    </source>
</evidence>
<gene>
    <name evidence="5" type="ORF">GMORB2_1793</name>
</gene>
<protein>
    <recommendedName>
        <fullName evidence="4">Terpene synthase</fullName>
        <ecNumber evidence="4">4.2.3.-</ecNumber>
    </recommendedName>
</protein>
<dbReference type="PANTHER" id="PTHR35201">
    <property type="entry name" value="TERPENE SYNTHASE"/>
    <property type="match status" value="1"/>
</dbReference>
<dbReference type="GO" id="GO:0008299">
    <property type="term" value="P:isoprenoid biosynthetic process"/>
    <property type="evidence" value="ECO:0007669"/>
    <property type="project" value="UniProtKB-ARBA"/>
</dbReference>
<dbReference type="Gene3D" id="1.10.600.10">
    <property type="entry name" value="Farnesyl Diphosphate Synthase"/>
    <property type="match status" value="1"/>
</dbReference>
<dbReference type="InterPro" id="IPR008949">
    <property type="entry name" value="Isoprenoid_synthase_dom_sf"/>
</dbReference>
<proteinExistence type="inferred from homology"/>
<dbReference type="InterPro" id="IPR034686">
    <property type="entry name" value="Terpene_cyclase-like_2"/>
</dbReference>
<comment type="cofactor">
    <cofactor evidence="1 4">
        <name>Mg(2+)</name>
        <dbReference type="ChEBI" id="CHEBI:18420"/>
    </cofactor>
</comment>
<evidence type="ECO:0000256" key="1">
    <source>
        <dbReference type="ARBA" id="ARBA00001946"/>
    </source>
</evidence>